<dbReference type="Proteomes" id="UP001230005">
    <property type="component" value="Unassembled WGS sequence"/>
</dbReference>
<dbReference type="EMBL" id="JAUSUG010000011">
    <property type="protein sequence ID" value="MDQ0255579.1"/>
    <property type="molecule type" value="Genomic_DNA"/>
</dbReference>
<evidence type="ECO:0000313" key="1">
    <source>
        <dbReference type="EMBL" id="MDQ0255579.1"/>
    </source>
</evidence>
<proteinExistence type="predicted"/>
<keyword evidence="2" id="KW-1185">Reference proteome</keyword>
<dbReference type="RefSeq" id="WP_307326561.1">
    <property type="nucleotide sequence ID" value="NZ_JAUSUG010000011.1"/>
</dbReference>
<protein>
    <submittedName>
        <fullName evidence="1">Uncharacterized protein</fullName>
    </submittedName>
</protein>
<gene>
    <name evidence="1" type="ORF">J2S74_002961</name>
</gene>
<comment type="caution">
    <text evidence="1">The sequence shown here is derived from an EMBL/GenBank/DDBJ whole genome shotgun (WGS) entry which is preliminary data.</text>
</comment>
<reference evidence="1 2" key="1">
    <citation type="submission" date="2023-07" db="EMBL/GenBank/DDBJ databases">
        <title>Genomic Encyclopedia of Type Strains, Phase IV (KMG-IV): sequencing the most valuable type-strain genomes for metagenomic binning, comparative biology and taxonomic classification.</title>
        <authorList>
            <person name="Goeker M."/>
        </authorList>
    </citation>
    <scope>NUCLEOTIDE SEQUENCE [LARGE SCALE GENOMIC DNA]</scope>
    <source>
        <strain evidence="1 2">DSM 9768</strain>
    </source>
</reference>
<accession>A0ABT9ZXK8</accession>
<sequence length="160" mass="18557">MNKAAFLKDMENLADRSVAEGFDLKELSEVIWETVTFPDEETWESLLTAVKKYGIEITNKEPLPIGYRIEGTFKANVFTFDFFEKPLQVTLNVTGIDGENFLSKYNDMMLFKKRDKFGDIVDCLKCQSKVYSDSNVEDLWKWLNERVEHILFQLDSSKGS</sequence>
<organism evidence="1 2">
    <name type="scientific">Evansella vedderi</name>
    <dbReference type="NCBI Taxonomy" id="38282"/>
    <lineage>
        <taxon>Bacteria</taxon>
        <taxon>Bacillati</taxon>
        <taxon>Bacillota</taxon>
        <taxon>Bacilli</taxon>
        <taxon>Bacillales</taxon>
        <taxon>Bacillaceae</taxon>
        <taxon>Evansella</taxon>
    </lineage>
</organism>
<name>A0ABT9ZXK8_9BACI</name>
<evidence type="ECO:0000313" key="2">
    <source>
        <dbReference type="Proteomes" id="UP001230005"/>
    </source>
</evidence>